<name>A0AAF0JAM9_9BASI</name>
<organism evidence="3 4">
    <name type="scientific">Malassezia cuniculi</name>
    <dbReference type="NCBI Taxonomy" id="948313"/>
    <lineage>
        <taxon>Eukaryota</taxon>
        <taxon>Fungi</taxon>
        <taxon>Dikarya</taxon>
        <taxon>Basidiomycota</taxon>
        <taxon>Ustilaginomycotina</taxon>
        <taxon>Malasseziomycetes</taxon>
        <taxon>Malasseziales</taxon>
        <taxon>Malasseziaceae</taxon>
        <taxon>Malassezia</taxon>
    </lineage>
</organism>
<dbReference type="InterPro" id="IPR055264">
    <property type="entry name" value="BOD1/SHG1_dom"/>
</dbReference>
<feature type="region of interest" description="Disordered" evidence="1">
    <location>
        <begin position="118"/>
        <end position="142"/>
    </location>
</feature>
<feature type="compositionally biased region" description="Polar residues" evidence="1">
    <location>
        <begin position="118"/>
        <end position="128"/>
    </location>
</feature>
<accession>A0AAF0JAM9</accession>
<proteinExistence type="predicted"/>
<evidence type="ECO:0000256" key="1">
    <source>
        <dbReference type="SAM" id="MobiDB-lite"/>
    </source>
</evidence>
<reference evidence="3" key="1">
    <citation type="submission" date="2023-03" db="EMBL/GenBank/DDBJ databases">
        <title>Mating type loci evolution in Malassezia.</title>
        <authorList>
            <person name="Coelho M.A."/>
        </authorList>
    </citation>
    <scope>NUCLEOTIDE SEQUENCE</scope>
    <source>
        <strain evidence="3">CBS 11721</strain>
    </source>
</reference>
<keyword evidence="4" id="KW-1185">Reference proteome</keyword>
<feature type="domain" description="BOD1/SHG1" evidence="2">
    <location>
        <begin position="4"/>
        <end position="79"/>
    </location>
</feature>
<evidence type="ECO:0000313" key="3">
    <source>
        <dbReference type="EMBL" id="WFD34471.1"/>
    </source>
</evidence>
<gene>
    <name evidence="3" type="ORF">MCUN1_001312</name>
</gene>
<protein>
    <recommendedName>
        <fullName evidence="2">BOD1/SHG1 domain-containing protein</fullName>
    </recommendedName>
</protein>
<evidence type="ECO:0000259" key="2">
    <source>
        <dbReference type="Pfam" id="PF05205"/>
    </source>
</evidence>
<dbReference type="Pfam" id="PF05205">
    <property type="entry name" value="COMPASS-Shg1"/>
    <property type="match status" value="1"/>
</dbReference>
<dbReference type="Proteomes" id="UP001219933">
    <property type="component" value="Chromosome 2"/>
</dbReference>
<evidence type="ECO:0000313" key="4">
    <source>
        <dbReference type="Proteomes" id="UP001219933"/>
    </source>
</evidence>
<dbReference type="AlphaFoldDB" id="A0AAF0JAM9"/>
<sequence length="142" mass="15322">MHVLVDEFKRRGHFDQVRKQLLQQFQEGGQMDAILKELDDRLEEHVTREADRLAFRDARLCHADLMRHADTLPIVNSLGERLRGSHDSAEGALLAQDGPIAQTIAAHVAALVAAHADSSSGADTPNGTPGSGTPLAGTTRAL</sequence>
<dbReference type="EMBL" id="CP119878">
    <property type="protein sequence ID" value="WFD34471.1"/>
    <property type="molecule type" value="Genomic_DNA"/>
</dbReference>